<dbReference type="InterPro" id="IPR029021">
    <property type="entry name" value="Prot-tyrosine_phosphatase-like"/>
</dbReference>
<evidence type="ECO:0000256" key="12">
    <source>
        <dbReference type="ARBA" id="ARBA00051722"/>
    </source>
</evidence>
<evidence type="ECO:0000256" key="4">
    <source>
        <dbReference type="ARBA" id="ARBA00013064"/>
    </source>
</evidence>
<dbReference type="PANTHER" id="PTHR45848">
    <property type="entry name" value="DUAL SPECIFICITY PROTEIN PHOSPHATASE 12 FAMILY MEMBER"/>
    <property type="match status" value="1"/>
</dbReference>
<comment type="similarity">
    <text evidence="3">Belongs to the protein-tyrosine phosphatase family. Non-receptor class dual specificity subfamily.</text>
</comment>
<dbReference type="EC" id="3.1.3.16" evidence="5"/>
<dbReference type="PIRSF" id="PIRSF000941">
    <property type="entry name" value="DUSP12"/>
    <property type="match status" value="1"/>
</dbReference>
<comment type="subcellular location">
    <subcellularLocation>
        <location evidence="2">Cytoplasm</location>
    </subcellularLocation>
    <subcellularLocation>
        <location evidence="1">Nucleus</location>
    </subcellularLocation>
</comment>
<dbReference type="PROSITE" id="PS50056">
    <property type="entry name" value="TYR_PHOSPHATASE_2"/>
    <property type="match status" value="1"/>
</dbReference>
<dbReference type="GeneTree" id="ENSGT00930000151041"/>
<evidence type="ECO:0000256" key="1">
    <source>
        <dbReference type="ARBA" id="ARBA00004123"/>
    </source>
</evidence>
<feature type="active site" description="Phosphocysteine intermediate" evidence="15">
    <location>
        <position position="97"/>
    </location>
</feature>
<dbReference type="Bgee" id="ENSOANG00000046788">
    <property type="expression patterns" value="Expressed in adult mammalian kidney and 8 other cell types or tissues"/>
</dbReference>
<comment type="catalytic activity">
    <reaction evidence="12">
        <text>O-phospho-L-tyrosyl-[protein] + H2O = L-tyrosyl-[protein] + phosphate</text>
        <dbReference type="Rhea" id="RHEA:10684"/>
        <dbReference type="Rhea" id="RHEA-COMP:10136"/>
        <dbReference type="Rhea" id="RHEA-COMP:20101"/>
        <dbReference type="ChEBI" id="CHEBI:15377"/>
        <dbReference type="ChEBI" id="CHEBI:43474"/>
        <dbReference type="ChEBI" id="CHEBI:46858"/>
        <dbReference type="ChEBI" id="CHEBI:61978"/>
        <dbReference type="EC" id="3.1.3.48"/>
    </reaction>
</comment>
<dbReference type="CTD" id="11266"/>
<comment type="catalytic activity">
    <reaction evidence="10">
        <text>O-phospho-L-seryl-[protein] + H2O = L-seryl-[protein] + phosphate</text>
        <dbReference type="Rhea" id="RHEA:20629"/>
        <dbReference type="Rhea" id="RHEA-COMP:9863"/>
        <dbReference type="Rhea" id="RHEA-COMP:11604"/>
        <dbReference type="ChEBI" id="CHEBI:15377"/>
        <dbReference type="ChEBI" id="CHEBI:29999"/>
        <dbReference type="ChEBI" id="CHEBI:43474"/>
        <dbReference type="ChEBI" id="CHEBI:83421"/>
        <dbReference type="EC" id="3.1.3.16"/>
    </reaction>
</comment>
<dbReference type="GO" id="GO:0005654">
    <property type="term" value="C:nucleoplasm"/>
    <property type="evidence" value="ECO:0007669"/>
    <property type="project" value="Ensembl"/>
</dbReference>
<comment type="function">
    <text evidence="13">Dual specificity phosphatase; can dephosphorylate both phosphotyrosine and phosphoserine or phosphothreonine residues. Can dephosphorylate glucokinase (in vitro). Has phosphatase activity with the synthetic substrate 6,8-difluoro-4-methylumbelliferyl phosphate and other in vitro substrates.</text>
</comment>
<dbReference type="PANTHER" id="PTHR45848:SF4">
    <property type="entry name" value="DUAL SPECIFICITY PROTEIN PHOSPHATASE 12"/>
    <property type="match status" value="1"/>
</dbReference>
<dbReference type="FunCoup" id="A0A6I8PSP5">
    <property type="interactions" value="3244"/>
</dbReference>
<dbReference type="GO" id="GO:0005737">
    <property type="term" value="C:cytoplasm"/>
    <property type="evidence" value="ECO:0007669"/>
    <property type="project" value="UniProtKB-SubCell"/>
</dbReference>
<evidence type="ECO:0000256" key="9">
    <source>
        <dbReference type="ARBA" id="ARBA00023242"/>
    </source>
</evidence>
<evidence type="ECO:0000256" key="6">
    <source>
        <dbReference type="ARBA" id="ARBA00022490"/>
    </source>
</evidence>
<feature type="signal peptide" evidence="16">
    <location>
        <begin position="1"/>
        <end position="19"/>
    </location>
</feature>
<keyword evidence="16" id="KW-0732">Signal</keyword>
<dbReference type="InterPro" id="IPR020422">
    <property type="entry name" value="TYR_PHOSPHATASE_DUAL_dom"/>
</dbReference>
<dbReference type="GeneID" id="114817331"/>
<dbReference type="OrthoDB" id="2017893at2759"/>
<dbReference type="InParanoid" id="A0A6I8PSP5"/>
<keyword evidence="7" id="KW-0378">Hydrolase</keyword>
<gene>
    <name evidence="19" type="primary">DUSP12</name>
</gene>
<dbReference type="InterPro" id="IPR000340">
    <property type="entry name" value="Dual-sp_phosphatase_cat-dom"/>
</dbReference>
<keyword evidence="6" id="KW-0963">Cytoplasm</keyword>
<evidence type="ECO:0000256" key="11">
    <source>
        <dbReference type="ARBA" id="ARBA00048336"/>
    </source>
</evidence>
<reference evidence="19" key="1">
    <citation type="submission" date="2025-08" db="UniProtKB">
        <authorList>
            <consortium name="Ensembl"/>
        </authorList>
    </citation>
    <scope>IDENTIFICATION</scope>
    <source>
        <strain evidence="19">Glennie</strain>
    </source>
</reference>
<evidence type="ECO:0000259" key="17">
    <source>
        <dbReference type="PROSITE" id="PS50054"/>
    </source>
</evidence>
<dbReference type="Gene3D" id="3.90.190.10">
    <property type="entry name" value="Protein tyrosine phosphatase superfamily"/>
    <property type="match status" value="1"/>
</dbReference>
<dbReference type="SMART" id="SM00195">
    <property type="entry name" value="DSPc"/>
    <property type="match status" value="1"/>
</dbReference>
<name>A0A6I8PSP5_ORNAN</name>
<proteinExistence type="inferred from homology"/>
<dbReference type="Pfam" id="PF00782">
    <property type="entry name" value="DSPc"/>
    <property type="match status" value="1"/>
</dbReference>
<protein>
    <recommendedName>
        <fullName evidence="14">Dual specificity protein phosphatase 12</fullName>
        <ecNumber evidence="5">3.1.3.16</ecNumber>
        <ecNumber evidence="4">3.1.3.48</ecNumber>
    </recommendedName>
</protein>
<dbReference type="GO" id="GO:0004722">
    <property type="term" value="F:protein serine/threonine phosphatase activity"/>
    <property type="evidence" value="ECO:0007669"/>
    <property type="project" value="UniProtKB-EC"/>
</dbReference>
<dbReference type="AlphaFoldDB" id="A0A6I8PSP5"/>
<dbReference type="SUPFAM" id="SSF52799">
    <property type="entry name" value="(Phosphotyrosine protein) phosphatases II"/>
    <property type="match status" value="1"/>
</dbReference>
<dbReference type="InterPro" id="IPR000387">
    <property type="entry name" value="Tyr_Pase_dom"/>
</dbReference>
<evidence type="ECO:0000256" key="3">
    <source>
        <dbReference type="ARBA" id="ARBA00008601"/>
    </source>
</evidence>
<evidence type="ECO:0000313" key="19">
    <source>
        <dbReference type="Ensembl" id="ENSOANP00000054602.1"/>
    </source>
</evidence>
<dbReference type="OMA" id="FAWQGMQ"/>
<keyword evidence="9" id="KW-0539">Nucleus</keyword>
<dbReference type="Ensembl" id="ENSOANT00000075046.1">
    <property type="protein sequence ID" value="ENSOANP00000054602.1"/>
    <property type="gene ID" value="ENSOANG00000046788.1"/>
</dbReference>
<dbReference type="PROSITE" id="PS50054">
    <property type="entry name" value="TYR_PHOSPHATASE_DUAL"/>
    <property type="match status" value="1"/>
</dbReference>
<accession>A0A6I8PSP5</accession>
<evidence type="ECO:0000256" key="5">
    <source>
        <dbReference type="ARBA" id="ARBA00013081"/>
    </source>
</evidence>
<comment type="catalytic activity">
    <reaction evidence="11">
        <text>O-phospho-L-threonyl-[protein] + H2O = L-threonyl-[protein] + phosphate</text>
        <dbReference type="Rhea" id="RHEA:47004"/>
        <dbReference type="Rhea" id="RHEA-COMP:11060"/>
        <dbReference type="Rhea" id="RHEA-COMP:11605"/>
        <dbReference type="ChEBI" id="CHEBI:15377"/>
        <dbReference type="ChEBI" id="CHEBI:30013"/>
        <dbReference type="ChEBI" id="CHEBI:43474"/>
        <dbReference type="ChEBI" id="CHEBI:61977"/>
        <dbReference type="EC" id="3.1.3.16"/>
    </reaction>
</comment>
<dbReference type="InterPro" id="IPR016278">
    <property type="entry name" value="DUSP12"/>
</dbReference>
<dbReference type="GO" id="GO:0008138">
    <property type="term" value="F:protein tyrosine/serine/threonine phosphatase activity"/>
    <property type="evidence" value="ECO:0000318"/>
    <property type="project" value="GO_Central"/>
</dbReference>
<evidence type="ECO:0000256" key="15">
    <source>
        <dbReference type="PIRSR" id="PIRSR000941-50"/>
    </source>
</evidence>
<dbReference type="GO" id="GO:0008270">
    <property type="term" value="F:zinc ion binding"/>
    <property type="evidence" value="ECO:0007669"/>
    <property type="project" value="Ensembl"/>
</dbReference>
<dbReference type="EC" id="3.1.3.48" evidence="4"/>
<feature type="domain" description="Tyrosine-protein phosphatase" evidence="17">
    <location>
        <begin position="4"/>
        <end position="153"/>
    </location>
</feature>
<evidence type="ECO:0000256" key="7">
    <source>
        <dbReference type="ARBA" id="ARBA00022801"/>
    </source>
</evidence>
<evidence type="ECO:0000256" key="16">
    <source>
        <dbReference type="SAM" id="SignalP"/>
    </source>
</evidence>
<evidence type="ECO:0000256" key="2">
    <source>
        <dbReference type="ARBA" id="ARBA00004496"/>
    </source>
</evidence>
<sequence>MLCGAVELLPGLLLGGAAAARAARAARAGAGVTVTALLTVQEEEEEAAEQEAEEGGLQTLVVPVRDEPRQDLLGSLDRCAAFIGRVRRGGGAVLVHCHAGVSRSVAVVTAFLMKTQQLSFEEAYARVRALRPQAKMNEGFEEQLKLYEAMGCQVDASNPSYKQYRLQKVTEKYPELRNLPREVFAADPDAESPGLREETLYRCRKCRRALFRSSSVLGHPGGSGPAAFAHKRKTPVYPPAAAGPASCTSHFVEPVQWMEAALLGVMEGQLLCPKCGAKLGSFSWCGERCSCGSWVTPAFQVHKNRVDEARALPARVPPAGRPGACPP</sequence>
<evidence type="ECO:0000256" key="14">
    <source>
        <dbReference type="ARBA" id="ARBA00068797"/>
    </source>
</evidence>
<evidence type="ECO:0000256" key="10">
    <source>
        <dbReference type="ARBA" id="ARBA00047761"/>
    </source>
</evidence>
<evidence type="ECO:0000256" key="8">
    <source>
        <dbReference type="ARBA" id="ARBA00022912"/>
    </source>
</evidence>
<dbReference type="GO" id="GO:0005634">
    <property type="term" value="C:nucleus"/>
    <property type="evidence" value="ECO:0000318"/>
    <property type="project" value="GO_Central"/>
</dbReference>
<dbReference type="FunFam" id="3.90.190.10:FF:000056">
    <property type="entry name" value="Dual specificity phosphatase 12"/>
    <property type="match status" value="1"/>
</dbReference>
<evidence type="ECO:0000259" key="18">
    <source>
        <dbReference type="PROSITE" id="PS50056"/>
    </source>
</evidence>
<keyword evidence="20" id="KW-1185">Reference proteome</keyword>
<keyword evidence="8" id="KW-0904">Protein phosphatase</keyword>
<feature type="chain" id="PRO_5026034249" description="Dual specificity protein phosphatase 12" evidence="16">
    <location>
        <begin position="20"/>
        <end position="327"/>
    </location>
</feature>
<reference evidence="19" key="2">
    <citation type="submission" date="2025-09" db="UniProtKB">
        <authorList>
            <consortium name="Ensembl"/>
        </authorList>
    </citation>
    <scope>IDENTIFICATION</scope>
    <source>
        <strain evidence="19">Glennie</strain>
    </source>
</reference>
<dbReference type="GO" id="GO:0004725">
    <property type="term" value="F:protein tyrosine phosphatase activity"/>
    <property type="evidence" value="ECO:0007669"/>
    <property type="project" value="UniProtKB-EC"/>
</dbReference>
<dbReference type="RefSeq" id="XP_028936772.1">
    <property type="nucleotide sequence ID" value="XM_029080939.1"/>
</dbReference>
<feature type="domain" description="Tyrosine specific protein phosphatases" evidence="18">
    <location>
        <begin position="70"/>
        <end position="132"/>
    </location>
</feature>
<dbReference type="Proteomes" id="UP000002279">
    <property type="component" value="Unplaced"/>
</dbReference>
<organism evidence="19 20">
    <name type="scientific">Ornithorhynchus anatinus</name>
    <name type="common">Duckbill platypus</name>
    <dbReference type="NCBI Taxonomy" id="9258"/>
    <lineage>
        <taxon>Eukaryota</taxon>
        <taxon>Metazoa</taxon>
        <taxon>Chordata</taxon>
        <taxon>Craniata</taxon>
        <taxon>Vertebrata</taxon>
        <taxon>Euteleostomi</taxon>
        <taxon>Mammalia</taxon>
        <taxon>Monotremata</taxon>
        <taxon>Ornithorhynchidae</taxon>
        <taxon>Ornithorhynchus</taxon>
    </lineage>
</organism>
<dbReference type="KEGG" id="oaa:114817331"/>
<evidence type="ECO:0000256" key="13">
    <source>
        <dbReference type="ARBA" id="ARBA00059753"/>
    </source>
</evidence>
<evidence type="ECO:0000313" key="20">
    <source>
        <dbReference type="Proteomes" id="UP000002279"/>
    </source>
</evidence>